<keyword evidence="4" id="KW-1185">Reference proteome</keyword>
<dbReference type="NCBIfam" id="NF047352">
    <property type="entry name" value="P_loop_sacsin"/>
    <property type="match status" value="1"/>
</dbReference>
<dbReference type="Pfam" id="PF25794">
    <property type="entry name" value="SACS"/>
    <property type="match status" value="1"/>
</dbReference>
<evidence type="ECO:0000259" key="2">
    <source>
        <dbReference type="Pfam" id="PF25794"/>
    </source>
</evidence>
<accession>A0A8H4W1I2</accession>
<proteinExistence type="predicted"/>
<reference evidence="3 4" key="1">
    <citation type="submission" date="2020-03" db="EMBL/GenBank/DDBJ databases">
        <title>Draft Genome Sequence of Cudoniella acicularis.</title>
        <authorList>
            <person name="Buettner E."/>
            <person name="Kellner H."/>
        </authorList>
    </citation>
    <scope>NUCLEOTIDE SEQUENCE [LARGE SCALE GENOMIC DNA]</scope>
    <source>
        <strain evidence="3 4">DSM 108380</strain>
    </source>
</reference>
<name>A0A8H4W1I2_9HELO</name>
<sequence>MATISREAARLLVGKIREENGGISPEDRAASPPGVLRALENVRRKLGAAAKTLATNLYSKDTRFVYELIQNAEDNKYTQAKADNMNPYLGFELYPDKIVVESNEDGFREEDVRAICSTGESTKVAAQGYIGEKGIGFKSVFKVAKKVHIQSGPFSFSFEYTKDGNDDGLGMVTPLNEDFEDLPSDIRTRMTLTLLDPSIFEQQAQDLLKVPDALLLFLTDLKQLEIKIYSPNRSPVETNYARCVYEQGGNLETVQKITTVDGESTEKTQDFFVVKKEIPNLPIDEARRDIHQATVILAFPVDEEEDPIISPQHVFAFLPLRLAGFTFLIQSDFITQASREDVFHSPRNKRLLSGVAETFQAAVLRFCEHPSLRYQWMRYLPDDSISDEFWKTLRPKIISLLTNTRCLWSWSESSLQLPSKLYRITPNFKDRWGQPLFEDSVPEEYLSQDYSNEDFRLLKILSVRIISFARMITKIRADLEKTNSKMRATDTDKDWHMRTAKLLSSPFKMPFLEKFIKDVESLELIPLQDGRWVSTEASPNYFPESRSIPIPTDLGLNLVQPAAVANPDRKALLWNLGVTEAPAKKITDLIIKRYDEVSNCTMEENISHLRYLYWNRPHDSSAVDEDIFLMNQNEVPVFRIGASKEHLYFGEEEEEYGPWQLLRSVSVESPSTPVLHVNFLHKAYLEAVPLEALQYGNSWKTWLSNYAGVHSSPQLTDPTLSKISTEFKYIMEHRSEKLAGLLKRFWSFYEHRMAPFVVKKLKRCLVPTTRSDMWMLQSTFVPLPKLIEITERLKIVNFPFLNTPQPLTNEDENEWQFLKRFGVQCTNDLRFYLTALESISEENKDEWRSSSLDAFLDFEENDWIYIPSSATRAPGWVYSGECVWTAPEWLEAKRRLNGVSKFADHEYLFRIILKIGNANWKDYLEDLKSLKEQGLGNNEKILDIYRFLWREFECDSAWDSIRSEYPASKSWVLGVQKPNLEMHVQALKELARSQPPPSTSEIKRMIMLISSMDPDADDVTELRRSNIFSVKLTNGQKKFTDSSSDFAIGDRAEYGSAFAGKIRILDYSIEEVRACRSLLLALDLKSRHLSELVEEKTTVEDGEIDNELSQSFRLKAYALFRCTVHYHSQKSRDGDRSLYTKLLDASVYLSDGISKSISVSQYGETVTVENSRGKFHLDESNGELRLYIPRDKVAREECLFRQLPRRLMKYFAISDASAEALLNGVIGCTSLVAVDGILKDAGIVEVDGIERPSQSDEYFDYQEARVEDVVTLVTESQASQSRSFTPISPTRTIHTSHNEASYYADVQHEMPHRNRRTDDEISISGGTPLLRPQESVDTVPPILNVGSSILDQDYASLLERMINSAARMIIPVKGAYILATLQNRDLLGATVFGSVFGPRSLERDRKVGAAGELLIFEILTSLGLPGFSRDNWKSTIRREVCVHNKYRDLEPWVGRETADLTYYDHEGDLTKLFIEKGYLSGETWQDERPTYYLEVKTSTRDCSEAFYMSGSQYERMRGMQLQPQRPAPNIYVLLRVFNLEGRVGLRVFVDPESSRIGGELVFNVDTWAVTTSGNGFN</sequence>
<dbReference type="Proteomes" id="UP000566819">
    <property type="component" value="Unassembled WGS sequence"/>
</dbReference>
<dbReference type="PANTHER" id="PTHR32387">
    <property type="entry name" value="WU:FJ29H11"/>
    <property type="match status" value="1"/>
</dbReference>
<dbReference type="SUPFAM" id="SSF55874">
    <property type="entry name" value="ATPase domain of HSP90 chaperone/DNA topoisomerase II/histidine kinase"/>
    <property type="match status" value="1"/>
</dbReference>
<dbReference type="OrthoDB" id="1262810at2759"/>
<evidence type="ECO:0000313" key="4">
    <source>
        <dbReference type="Proteomes" id="UP000566819"/>
    </source>
</evidence>
<protein>
    <recommendedName>
        <fullName evidence="2">Sacsin/Nov domain-containing protein</fullName>
    </recommendedName>
</protein>
<dbReference type="PANTHER" id="PTHR32387:SF0">
    <property type="entry name" value="PROTEIN NO VEIN"/>
    <property type="match status" value="1"/>
</dbReference>
<evidence type="ECO:0000313" key="3">
    <source>
        <dbReference type="EMBL" id="KAF4628320.1"/>
    </source>
</evidence>
<organism evidence="3 4">
    <name type="scientific">Cudoniella acicularis</name>
    <dbReference type="NCBI Taxonomy" id="354080"/>
    <lineage>
        <taxon>Eukaryota</taxon>
        <taxon>Fungi</taxon>
        <taxon>Dikarya</taxon>
        <taxon>Ascomycota</taxon>
        <taxon>Pezizomycotina</taxon>
        <taxon>Leotiomycetes</taxon>
        <taxon>Helotiales</taxon>
        <taxon>Tricladiaceae</taxon>
        <taxon>Cudoniella</taxon>
    </lineage>
</organism>
<dbReference type="Gene3D" id="3.30.565.10">
    <property type="entry name" value="Histidine kinase-like ATPase, C-terminal domain"/>
    <property type="match status" value="1"/>
</dbReference>
<feature type="domain" description="Sacsin/Nov" evidence="2">
    <location>
        <begin position="58"/>
        <end position="145"/>
    </location>
</feature>
<gene>
    <name evidence="3" type="ORF">G7Y89_g9830</name>
</gene>
<evidence type="ECO:0000256" key="1">
    <source>
        <dbReference type="SAM" id="MobiDB-lite"/>
    </source>
</evidence>
<dbReference type="InterPro" id="IPR036890">
    <property type="entry name" value="HATPase_C_sf"/>
</dbReference>
<dbReference type="EMBL" id="JAAMPI010000828">
    <property type="protein sequence ID" value="KAF4628320.1"/>
    <property type="molecule type" value="Genomic_DNA"/>
</dbReference>
<dbReference type="InterPro" id="IPR058210">
    <property type="entry name" value="SACS/Nov_dom"/>
</dbReference>
<comment type="caution">
    <text evidence="3">The sequence shown here is derived from an EMBL/GenBank/DDBJ whole genome shotgun (WGS) entry which is preliminary data.</text>
</comment>
<dbReference type="InterPro" id="IPR052957">
    <property type="entry name" value="Auxin_embryo_med"/>
</dbReference>
<feature type="region of interest" description="Disordered" evidence="1">
    <location>
        <begin position="1311"/>
        <end position="1334"/>
    </location>
</feature>